<protein>
    <submittedName>
        <fullName evidence="1">Uncharacterized protein</fullName>
    </submittedName>
</protein>
<organism evidence="1 2">
    <name type="scientific">Pseudomonas saponiphila</name>
    <dbReference type="NCBI Taxonomy" id="556534"/>
    <lineage>
        <taxon>Bacteria</taxon>
        <taxon>Pseudomonadati</taxon>
        <taxon>Pseudomonadota</taxon>
        <taxon>Gammaproteobacteria</taxon>
        <taxon>Pseudomonadales</taxon>
        <taxon>Pseudomonadaceae</taxon>
        <taxon>Pseudomonas</taxon>
    </lineage>
</organism>
<proteinExistence type="predicted"/>
<gene>
    <name evidence="1" type="ORF">SAMN05216178_6575</name>
</gene>
<evidence type="ECO:0000313" key="2">
    <source>
        <dbReference type="Proteomes" id="UP000198982"/>
    </source>
</evidence>
<sequence length="138" mass="15113">MLGYFLSSATGLMSRKPLKEQKVIASQVMCKVEDRHDHILRLLRPFLFANGDGLFDGLSGIPAFDDHLVISHLVMPAVDLVADYDILVALIRRYPDVHADNAAVLDSAQRAVFSAIKSTKKAARSVNSGRLLGDGHED</sequence>
<keyword evidence="2" id="KW-1185">Reference proteome</keyword>
<accession>A0A1H4ZBR0</accession>
<evidence type="ECO:0000313" key="1">
    <source>
        <dbReference type="EMBL" id="SED27589.1"/>
    </source>
</evidence>
<dbReference type="Proteomes" id="UP000198982">
    <property type="component" value="Unassembled WGS sequence"/>
</dbReference>
<name>A0A1H4ZBR0_9PSED</name>
<dbReference type="EMBL" id="FNTJ01000003">
    <property type="protein sequence ID" value="SED27589.1"/>
    <property type="molecule type" value="Genomic_DNA"/>
</dbReference>
<dbReference type="AlphaFoldDB" id="A0A1H4ZBR0"/>
<reference evidence="2" key="1">
    <citation type="submission" date="2016-10" db="EMBL/GenBank/DDBJ databases">
        <authorList>
            <person name="Varghese N."/>
            <person name="Submissions S."/>
        </authorList>
    </citation>
    <scope>NUCLEOTIDE SEQUENCE [LARGE SCALE GENOMIC DNA]</scope>
    <source>
        <strain evidence="2">DSM 9751</strain>
    </source>
</reference>